<dbReference type="InterPro" id="IPR017853">
    <property type="entry name" value="GH"/>
</dbReference>
<evidence type="ECO:0000259" key="3">
    <source>
        <dbReference type="Pfam" id="PF11790"/>
    </source>
</evidence>
<dbReference type="InterPro" id="IPR053183">
    <property type="entry name" value="ASL1"/>
</dbReference>
<dbReference type="EMBL" id="JAUOEK010000045">
    <property type="protein sequence ID" value="MDO5968710.1"/>
    <property type="molecule type" value="Genomic_DNA"/>
</dbReference>
<sequence length="725" mass="80461">MKLKLLYVIALFFVVESFSQTNTCGITVDNTFDEAGALPSDWTEYNTSGRITVESGKLKFNHNIYKPSVFHDFTPTSENSTFSFDVLASRAALNCQIHLISSTGEYLSSIGLGLGTAKIKYAAAMANGVPSSFTEGAPAISFPANTPFTISTRVDFTTKKVEIYVNGELMTTDIPFLEEAEDIAKIDIQLLYMYNNNGQVYFDNISLLSGAENRLLLKTNVNAAENILTSASIGTIYNQYPQSAADAFQLAIDSANTVLANCDSASSAIDSSISELQTAQDIFIASRVNDPVLKLYDGYNFSGEEHEVYCGYYNGGLGDYEDWAVSFTLEKGYMATFAQDINGLGFSKVYIAQDDALEINLPADLQRSISFIRVSPWFPVGKKGSLGGDIKWSSADNYNTTWHYSWGLNDQQSSGVEFVPMSWSKGDNWTSLENMEAIGQNMSFNHLLAFNEPDNIHQSNLTVEEALEAYPKLLASGLRLGAPGVENVQYSTTNDSFNDGAWIKEFMDACIERGYRVDFIPAHDYVRRSKSAFLERFKGLHDRYGLPIWVTEYNYGNPNFGSANLTVEQGYANIKGLTEVLEGADFIERYNWYYFFGPATGIGGMNNGELNITGQFYRDLDSRVPSYIQEVYEQGVLSTSNFKKNKHDLLLYPNPVTTPILTINYVELSVSNDAVVKLFNAYGQEVMIKVGAPHQIDVSNLSNGFYLVKITSEDVDVTKKIIINK</sequence>
<evidence type="ECO:0000256" key="2">
    <source>
        <dbReference type="SAM" id="SignalP"/>
    </source>
</evidence>
<feature type="signal peptide" evidence="2">
    <location>
        <begin position="1"/>
        <end position="19"/>
    </location>
</feature>
<dbReference type="GO" id="GO:0016787">
    <property type="term" value="F:hydrolase activity"/>
    <property type="evidence" value="ECO:0007669"/>
    <property type="project" value="UniProtKB-KW"/>
</dbReference>
<dbReference type="Gene3D" id="3.20.20.80">
    <property type="entry name" value="Glycosidases"/>
    <property type="match status" value="1"/>
</dbReference>
<dbReference type="NCBIfam" id="TIGR04183">
    <property type="entry name" value="Por_Secre_tail"/>
    <property type="match status" value="1"/>
</dbReference>
<name>A0ABT8W6G4_9FLAO</name>
<feature type="domain" description="Secretion system C-terminal sorting" evidence="4">
    <location>
        <begin position="651"/>
        <end position="723"/>
    </location>
</feature>
<protein>
    <submittedName>
        <fullName evidence="5">Glycosyl hydrolase</fullName>
    </submittedName>
</protein>
<dbReference type="Pfam" id="PF11790">
    <property type="entry name" value="Glyco_hydro_cc"/>
    <property type="match status" value="1"/>
</dbReference>
<dbReference type="Proteomes" id="UP001176883">
    <property type="component" value="Unassembled WGS sequence"/>
</dbReference>
<evidence type="ECO:0000259" key="4">
    <source>
        <dbReference type="Pfam" id="PF18962"/>
    </source>
</evidence>
<comment type="caution">
    <text evidence="5">The sequence shown here is derived from an EMBL/GenBank/DDBJ whole genome shotgun (WGS) entry which is preliminary data.</text>
</comment>
<proteinExistence type="predicted"/>
<dbReference type="Pfam" id="PF18962">
    <property type="entry name" value="Por_Secre_tail"/>
    <property type="match status" value="1"/>
</dbReference>
<gene>
    <name evidence="5" type="ORF">Q4Q35_02715</name>
</gene>
<dbReference type="PANTHER" id="PTHR34154:SF3">
    <property type="entry name" value="ALKALI-SENSITIVE LINKAGE PROTEIN 1"/>
    <property type="match status" value="1"/>
</dbReference>
<keyword evidence="5" id="KW-0378">Hydrolase</keyword>
<dbReference type="InterPro" id="IPR024655">
    <property type="entry name" value="Asl1_glyco_hydro_catalytic"/>
</dbReference>
<accession>A0ABT8W6G4</accession>
<dbReference type="RefSeq" id="WP_303276390.1">
    <property type="nucleotide sequence ID" value="NZ_JAUOEK010000045.1"/>
</dbReference>
<dbReference type="SUPFAM" id="SSF51445">
    <property type="entry name" value="(Trans)glycosidases"/>
    <property type="match status" value="1"/>
</dbReference>
<evidence type="ECO:0000313" key="5">
    <source>
        <dbReference type="EMBL" id="MDO5968710.1"/>
    </source>
</evidence>
<dbReference type="Gene3D" id="1.20.1270.90">
    <property type="entry name" value="AF1782-like"/>
    <property type="match status" value="1"/>
</dbReference>
<evidence type="ECO:0000313" key="6">
    <source>
        <dbReference type="Proteomes" id="UP001176883"/>
    </source>
</evidence>
<reference evidence="5" key="1">
    <citation type="submission" date="2023-07" db="EMBL/GenBank/DDBJ databases">
        <title>Two novel species in the genus Flavivirga.</title>
        <authorList>
            <person name="Kwon K."/>
        </authorList>
    </citation>
    <scope>NUCLEOTIDE SEQUENCE</scope>
    <source>
        <strain evidence="5">KCTC 52353</strain>
    </source>
</reference>
<organism evidence="5 6">
    <name type="scientific">Flavivirga aquimarina</name>
    <dbReference type="NCBI Taxonomy" id="2027862"/>
    <lineage>
        <taxon>Bacteria</taxon>
        <taxon>Pseudomonadati</taxon>
        <taxon>Bacteroidota</taxon>
        <taxon>Flavobacteriia</taxon>
        <taxon>Flavobacteriales</taxon>
        <taxon>Flavobacteriaceae</taxon>
        <taxon>Flavivirga</taxon>
    </lineage>
</organism>
<dbReference type="InterPro" id="IPR026444">
    <property type="entry name" value="Secre_tail"/>
</dbReference>
<feature type="chain" id="PRO_5047099620" evidence="2">
    <location>
        <begin position="20"/>
        <end position="725"/>
    </location>
</feature>
<dbReference type="PANTHER" id="PTHR34154">
    <property type="entry name" value="ALKALI-SENSITIVE LINKAGE PROTEIN 1"/>
    <property type="match status" value="1"/>
</dbReference>
<keyword evidence="1 2" id="KW-0732">Signal</keyword>
<evidence type="ECO:0000256" key="1">
    <source>
        <dbReference type="ARBA" id="ARBA00022729"/>
    </source>
</evidence>
<feature type="domain" description="Asl1-like glycosyl hydrolase catalytic" evidence="3">
    <location>
        <begin position="393"/>
        <end position="597"/>
    </location>
</feature>
<keyword evidence="6" id="KW-1185">Reference proteome</keyword>